<reference evidence="3" key="1">
    <citation type="submission" date="2017-10" db="EMBL/GenBank/DDBJ databases">
        <title>Completed PacBio SMRT sequence of Methylosinus trichosporium OB3b reveals presence of a third large plasmid.</title>
        <authorList>
            <person name="Charles T.C."/>
            <person name="Lynch M.D.J."/>
            <person name="Heil J.R."/>
            <person name="Cheng J."/>
        </authorList>
    </citation>
    <scope>NUCLEOTIDE SEQUENCE [LARGE SCALE GENOMIC DNA]</scope>
    <source>
        <strain evidence="3">OB3b</strain>
    </source>
</reference>
<sequence length="390" mass="42418">MTERHEPVILALMGALWPGNDASGTNRSLMAMIEALSDEFRFLRVARDRPAPGDAPLAASGRWLEAPRGVARYCPPGARGRAELAAILRETRYDLLLLHGFHDREFTIPALIMRRLGLIPRRPTILSPHGEFSAAALGLKRRRKAAYQTLAQRTGLLDDAFLHATSVEEAQDIGAAITRSKGVLVAPNIRPLLAAPPHVPAIDGALRLAFLGRVARIKNLDLALRALALVEARVVYDIYGPIEDAAYWRECRRIIAALPPHIVVAMHGEIVNEAAPEMFARHDLLFLPSRSENFGHAIFESLCCGVPALIGDATPWRDLAQADAGWDLPLEPSAFAGAIDRFAALDAPARARLRAGAHALAASRNCEIDAILSMRRMLHRALAEGSTCSA</sequence>
<dbReference type="KEGG" id="mtw:CQW49_00755"/>
<dbReference type="PANTHER" id="PTHR12526:SF635">
    <property type="entry name" value="GLYCOSYL TRANSFERASE GROUP 1"/>
    <property type="match status" value="1"/>
</dbReference>
<evidence type="ECO:0000259" key="1">
    <source>
        <dbReference type="Pfam" id="PF00534"/>
    </source>
</evidence>
<dbReference type="Pfam" id="PF00534">
    <property type="entry name" value="Glycos_transf_1"/>
    <property type="match status" value="1"/>
</dbReference>
<dbReference type="EMBL" id="CP023737">
    <property type="protein sequence ID" value="ATQ66582.1"/>
    <property type="molecule type" value="Genomic_DNA"/>
</dbReference>
<gene>
    <name evidence="2" type="ORF">CQW49_00755</name>
</gene>
<accession>A0A2D2CUQ5</accession>
<dbReference type="AlphaFoldDB" id="A0A2D2CUQ5"/>
<name>A0A2D2CUQ5_METT3</name>
<dbReference type="PANTHER" id="PTHR12526">
    <property type="entry name" value="GLYCOSYLTRANSFERASE"/>
    <property type="match status" value="1"/>
</dbReference>
<dbReference type="STRING" id="595536.GCA_000178815_00794"/>
<organism evidence="2 3">
    <name type="scientific">Methylosinus trichosporium (strain ATCC 35070 / NCIMB 11131 / UNIQEM 75 / OB3b)</name>
    <dbReference type="NCBI Taxonomy" id="595536"/>
    <lineage>
        <taxon>Bacteria</taxon>
        <taxon>Pseudomonadati</taxon>
        <taxon>Pseudomonadota</taxon>
        <taxon>Alphaproteobacteria</taxon>
        <taxon>Hyphomicrobiales</taxon>
        <taxon>Methylocystaceae</taxon>
        <taxon>Methylosinus</taxon>
    </lineage>
</organism>
<protein>
    <recommendedName>
        <fullName evidence="1">Glycosyl transferase family 1 domain-containing protein</fullName>
    </recommendedName>
</protein>
<dbReference type="GO" id="GO:0016757">
    <property type="term" value="F:glycosyltransferase activity"/>
    <property type="evidence" value="ECO:0007669"/>
    <property type="project" value="InterPro"/>
</dbReference>
<evidence type="ECO:0000313" key="3">
    <source>
        <dbReference type="Proteomes" id="UP000230709"/>
    </source>
</evidence>
<dbReference type="Gene3D" id="3.40.50.2000">
    <property type="entry name" value="Glycogen Phosphorylase B"/>
    <property type="match status" value="1"/>
</dbReference>
<dbReference type="RefSeq" id="WP_003613977.1">
    <property type="nucleotide sequence ID" value="NZ_ADVE02000001.1"/>
</dbReference>
<evidence type="ECO:0000313" key="2">
    <source>
        <dbReference type="EMBL" id="ATQ66582.1"/>
    </source>
</evidence>
<dbReference type="InterPro" id="IPR001296">
    <property type="entry name" value="Glyco_trans_1"/>
</dbReference>
<dbReference type="Proteomes" id="UP000230709">
    <property type="component" value="Chromosome"/>
</dbReference>
<keyword evidence="3" id="KW-1185">Reference proteome</keyword>
<dbReference type="SUPFAM" id="SSF53756">
    <property type="entry name" value="UDP-Glycosyltransferase/glycogen phosphorylase"/>
    <property type="match status" value="1"/>
</dbReference>
<feature type="domain" description="Glycosyl transferase family 1" evidence="1">
    <location>
        <begin position="207"/>
        <end position="354"/>
    </location>
</feature>
<proteinExistence type="predicted"/>